<gene>
    <name evidence="1" type="ORF">ZOSMA_161G00800</name>
</gene>
<dbReference type="Proteomes" id="UP000036987">
    <property type="component" value="Unassembled WGS sequence"/>
</dbReference>
<keyword evidence="2" id="KW-1185">Reference proteome</keyword>
<proteinExistence type="predicted"/>
<comment type="caution">
    <text evidence="1">The sequence shown here is derived from an EMBL/GenBank/DDBJ whole genome shotgun (WGS) entry which is preliminary data.</text>
</comment>
<accession>A0A0K9PWP5</accession>
<name>A0A0K9PWP5_ZOSMR</name>
<dbReference type="AlphaFoldDB" id="A0A0K9PWP5"/>
<dbReference type="EMBL" id="LFYR01000624">
    <property type="protein sequence ID" value="KMZ72620.1"/>
    <property type="molecule type" value="Genomic_DNA"/>
</dbReference>
<reference evidence="2" key="1">
    <citation type="journal article" date="2016" name="Nature">
        <title>The genome of the seagrass Zostera marina reveals angiosperm adaptation to the sea.</title>
        <authorList>
            <person name="Olsen J.L."/>
            <person name="Rouze P."/>
            <person name="Verhelst B."/>
            <person name="Lin Y.-C."/>
            <person name="Bayer T."/>
            <person name="Collen J."/>
            <person name="Dattolo E."/>
            <person name="De Paoli E."/>
            <person name="Dittami S."/>
            <person name="Maumus F."/>
            <person name="Michel G."/>
            <person name="Kersting A."/>
            <person name="Lauritano C."/>
            <person name="Lohaus R."/>
            <person name="Toepel M."/>
            <person name="Tonon T."/>
            <person name="Vanneste K."/>
            <person name="Amirebrahimi M."/>
            <person name="Brakel J."/>
            <person name="Bostroem C."/>
            <person name="Chovatia M."/>
            <person name="Grimwood J."/>
            <person name="Jenkins J.W."/>
            <person name="Jueterbock A."/>
            <person name="Mraz A."/>
            <person name="Stam W.T."/>
            <person name="Tice H."/>
            <person name="Bornberg-Bauer E."/>
            <person name="Green P.J."/>
            <person name="Pearson G.A."/>
            <person name="Procaccini G."/>
            <person name="Duarte C.M."/>
            <person name="Schmutz J."/>
            <person name="Reusch T.B.H."/>
            <person name="Van de Peer Y."/>
        </authorList>
    </citation>
    <scope>NUCLEOTIDE SEQUENCE [LARGE SCALE GENOMIC DNA]</scope>
    <source>
        <strain evidence="2">cv. Finnish</strain>
    </source>
</reference>
<evidence type="ECO:0000313" key="1">
    <source>
        <dbReference type="EMBL" id="KMZ72620.1"/>
    </source>
</evidence>
<evidence type="ECO:0000313" key="2">
    <source>
        <dbReference type="Proteomes" id="UP000036987"/>
    </source>
</evidence>
<organism evidence="1 2">
    <name type="scientific">Zostera marina</name>
    <name type="common">Eelgrass</name>
    <dbReference type="NCBI Taxonomy" id="29655"/>
    <lineage>
        <taxon>Eukaryota</taxon>
        <taxon>Viridiplantae</taxon>
        <taxon>Streptophyta</taxon>
        <taxon>Embryophyta</taxon>
        <taxon>Tracheophyta</taxon>
        <taxon>Spermatophyta</taxon>
        <taxon>Magnoliopsida</taxon>
        <taxon>Liliopsida</taxon>
        <taxon>Zosteraceae</taxon>
        <taxon>Zostera</taxon>
    </lineage>
</organism>
<protein>
    <submittedName>
        <fullName evidence="1">Uncharacterized protein</fullName>
    </submittedName>
</protein>
<sequence length="76" mass="8787">MMVGTRITQFLDKWCGKDPPEGWAKRSTRRDEYKMIKPRLQHKPLLPLKSQINPTFISKSATVTPRQKLPQHSSIG</sequence>